<organism evidence="6 7">
    <name type="scientific">Lingula anatina</name>
    <name type="common">Brachiopod</name>
    <name type="synonym">Lingula unguis</name>
    <dbReference type="NCBI Taxonomy" id="7574"/>
    <lineage>
        <taxon>Eukaryota</taxon>
        <taxon>Metazoa</taxon>
        <taxon>Spiralia</taxon>
        <taxon>Lophotrochozoa</taxon>
        <taxon>Brachiopoda</taxon>
        <taxon>Linguliformea</taxon>
        <taxon>Lingulata</taxon>
        <taxon>Lingulida</taxon>
        <taxon>Linguloidea</taxon>
        <taxon>Lingulidae</taxon>
        <taxon>Lingula</taxon>
    </lineage>
</organism>
<reference evidence="7" key="1">
    <citation type="submission" date="2025-08" db="UniProtKB">
        <authorList>
            <consortium name="RefSeq"/>
        </authorList>
    </citation>
    <scope>IDENTIFICATION</scope>
    <source>
        <tissue evidence="7">Gonads</tissue>
    </source>
</reference>
<evidence type="ECO:0000313" key="7">
    <source>
        <dbReference type="RefSeq" id="XP_013401794.2"/>
    </source>
</evidence>
<feature type="signal peptide" evidence="3">
    <location>
        <begin position="1"/>
        <end position="19"/>
    </location>
</feature>
<dbReference type="InterPro" id="IPR000945">
    <property type="entry name" value="DBH-like"/>
</dbReference>
<dbReference type="Gene3D" id="2.60.120.310">
    <property type="entry name" value="Copper type II, ascorbate-dependent monooxygenase, N-terminal domain"/>
    <property type="match status" value="1"/>
</dbReference>
<dbReference type="InterPro" id="IPR014784">
    <property type="entry name" value="Cu2_ascorb_mOase-like_C"/>
</dbReference>
<dbReference type="GeneID" id="106167539"/>
<evidence type="ECO:0000256" key="1">
    <source>
        <dbReference type="ARBA" id="ARBA00023157"/>
    </source>
</evidence>
<dbReference type="GO" id="GO:0005507">
    <property type="term" value="F:copper ion binding"/>
    <property type="evidence" value="ECO:0007669"/>
    <property type="project" value="InterPro"/>
</dbReference>
<dbReference type="Proteomes" id="UP000085678">
    <property type="component" value="Unplaced"/>
</dbReference>
<dbReference type="InParanoid" id="A0A1S3IW66"/>
<evidence type="ECO:0000259" key="5">
    <source>
        <dbReference type="Pfam" id="PF03712"/>
    </source>
</evidence>
<dbReference type="PANTHER" id="PTHR10157">
    <property type="entry name" value="DOPAMINE BETA HYDROXYLASE RELATED"/>
    <property type="match status" value="1"/>
</dbReference>
<feature type="domain" description="Copper type II ascorbate-dependent monooxygenase C-terminal" evidence="5">
    <location>
        <begin position="184"/>
        <end position="319"/>
    </location>
</feature>
<accession>A0A1S3IW66</accession>
<dbReference type="GO" id="GO:0004500">
    <property type="term" value="F:dopamine beta-monooxygenase activity"/>
    <property type="evidence" value="ECO:0007669"/>
    <property type="project" value="InterPro"/>
</dbReference>
<feature type="domain" description="Copper type II ascorbate-dependent monooxygenase N-terminal" evidence="4">
    <location>
        <begin position="36"/>
        <end position="152"/>
    </location>
</feature>
<keyword evidence="3" id="KW-0732">Signal</keyword>
<dbReference type="Pfam" id="PF01082">
    <property type="entry name" value="Cu2_monooxygen"/>
    <property type="match status" value="1"/>
</dbReference>
<evidence type="ECO:0000256" key="2">
    <source>
        <dbReference type="ARBA" id="ARBA00023180"/>
    </source>
</evidence>
<feature type="chain" id="PRO_5015121904" evidence="3">
    <location>
        <begin position="20"/>
        <end position="356"/>
    </location>
</feature>
<dbReference type="KEGG" id="lak:106167539"/>
<keyword evidence="2" id="KW-0325">Glycoprotein</keyword>
<evidence type="ECO:0000256" key="3">
    <source>
        <dbReference type="SAM" id="SignalP"/>
    </source>
</evidence>
<dbReference type="Pfam" id="PF03712">
    <property type="entry name" value="Cu2_monoox_C"/>
    <property type="match status" value="1"/>
</dbReference>
<dbReference type="RefSeq" id="XP_013401794.2">
    <property type="nucleotide sequence ID" value="XM_013546340.2"/>
</dbReference>
<dbReference type="InterPro" id="IPR024548">
    <property type="entry name" value="Cu2_monoox_C"/>
</dbReference>
<dbReference type="InterPro" id="IPR000323">
    <property type="entry name" value="Cu2_ascorb_mOase_N"/>
</dbReference>
<dbReference type="SUPFAM" id="SSF49742">
    <property type="entry name" value="PHM/PNGase F"/>
    <property type="match status" value="2"/>
</dbReference>
<protein>
    <submittedName>
        <fullName evidence="7">DBH-like monooxygenase protein 1</fullName>
    </submittedName>
</protein>
<gene>
    <name evidence="7" type="primary">LOC106167539</name>
</gene>
<proteinExistence type="predicted"/>
<dbReference type="AlphaFoldDB" id="A0A1S3IW66"/>
<dbReference type="InterPro" id="IPR008977">
    <property type="entry name" value="PHM/PNGase_F_dom_sf"/>
</dbReference>
<dbReference type="PANTHER" id="PTHR10157:SF23">
    <property type="entry name" value="MOXD1 HOMOLOG 1"/>
    <property type="match status" value="1"/>
</dbReference>
<sequence>MFIVILVVTNTCMQVHVSGQPDKICPATREEEVKSFDVRISKTKVPVEATYYVCQQFEVPHAAAYHAVAFEPIIDNKRVMHHMILYACDNDVAVQEGPHKCEENDLKCEKWLATWTLGLEGQICTHQNSGVRFGRGSVQRMALQVHWANTELNTGYFDSSGMSIFYTPKLRQYDLGNVQIGQTFLEIPPLSDRFEQHGSCSSDCSRKQLLHPVYFTKTNLHMHGAGVAGSLEQYRGGRLLNLIAYDPFYDNLKPHIHEHNPPIEVLPGDEIVLRCLYDTLSPEKMRVNTTSFGLGSDDEMCYAFVSHFPALPHFDRCIQYQDLDAGDCAPTTLNHTFTNLSMSFFKFQKGGLEIAT</sequence>
<name>A0A1S3IW66_LINAN</name>
<dbReference type="Gene3D" id="2.60.120.230">
    <property type="match status" value="1"/>
</dbReference>
<evidence type="ECO:0000313" key="6">
    <source>
        <dbReference type="Proteomes" id="UP000085678"/>
    </source>
</evidence>
<evidence type="ECO:0000259" key="4">
    <source>
        <dbReference type="Pfam" id="PF01082"/>
    </source>
</evidence>
<dbReference type="OrthoDB" id="10003276at2759"/>
<dbReference type="InterPro" id="IPR036939">
    <property type="entry name" value="Cu2_ascorb_mOase_N_sf"/>
</dbReference>
<keyword evidence="1" id="KW-1015">Disulfide bond</keyword>
<keyword evidence="6" id="KW-1185">Reference proteome</keyword>